<dbReference type="AlphaFoldDB" id="A0AAD2CJK1"/>
<evidence type="ECO:0000313" key="3">
    <source>
        <dbReference type="Proteomes" id="UP001295423"/>
    </source>
</evidence>
<feature type="region of interest" description="Disordered" evidence="1">
    <location>
        <begin position="336"/>
        <end position="397"/>
    </location>
</feature>
<gene>
    <name evidence="2" type="ORF">CYCCA115_LOCUS3509</name>
</gene>
<comment type="caution">
    <text evidence="2">The sequence shown here is derived from an EMBL/GenBank/DDBJ whole genome shotgun (WGS) entry which is preliminary data.</text>
</comment>
<feature type="region of interest" description="Disordered" evidence="1">
    <location>
        <begin position="244"/>
        <end position="265"/>
    </location>
</feature>
<feature type="region of interest" description="Disordered" evidence="1">
    <location>
        <begin position="111"/>
        <end position="179"/>
    </location>
</feature>
<dbReference type="Proteomes" id="UP001295423">
    <property type="component" value="Unassembled WGS sequence"/>
</dbReference>
<organism evidence="2 3">
    <name type="scientific">Cylindrotheca closterium</name>
    <dbReference type="NCBI Taxonomy" id="2856"/>
    <lineage>
        <taxon>Eukaryota</taxon>
        <taxon>Sar</taxon>
        <taxon>Stramenopiles</taxon>
        <taxon>Ochrophyta</taxon>
        <taxon>Bacillariophyta</taxon>
        <taxon>Bacillariophyceae</taxon>
        <taxon>Bacillariophycidae</taxon>
        <taxon>Bacillariales</taxon>
        <taxon>Bacillariaceae</taxon>
        <taxon>Cylindrotheca</taxon>
    </lineage>
</organism>
<name>A0AAD2CJK1_9STRA</name>
<evidence type="ECO:0000256" key="1">
    <source>
        <dbReference type="SAM" id="MobiDB-lite"/>
    </source>
</evidence>
<feature type="region of interest" description="Disordered" evidence="1">
    <location>
        <begin position="203"/>
        <end position="223"/>
    </location>
</feature>
<sequence length="487" mass="53958">MSIHSRVFKSRGTNDALDLASSKAEEAELLSRATKAAVIAAKSILLSDGSEDMAIRTAKAAAFSVFCPNLSETEINSRKGSSYLKRRQFKKQAEVVASVALITAKAKVSSIEVGNDERDQNSSCQLNASETERESPLDRVLKKTADGPNKMSASSVVSGKTGQTAATTGISTADEQSSTQYVRIRQMDEPSAITNPTRFEELSLFSDPSESKRPTSSFVQETREKIRRRNNTNSVVEVDEHPMKLNMARKQKQQQEQGEKSNEPEETNWFENMTNAVNIAWAILTCGHDCGAPSSSSPVEFSTSTRNKDEGTLATKTGMEIKCVEDKDLISTVTPCPVQKPQGAQSGKAARGSEAPGQYRTFPEYRDEVEDTDSHHADSLVERWSQSEESEHSSLDESVSRLMHSFSSNESDEIQIRSALRETMERVVERSKHRRSIPVDIDGEPGAVTYVIAHQHVPEHKKSEFSVRTRKMFALVKKNARKRLYEG</sequence>
<feature type="compositionally biased region" description="Basic and acidic residues" evidence="1">
    <location>
        <begin position="130"/>
        <end position="145"/>
    </location>
</feature>
<protein>
    <submittedName>
        <fullName evidence="2">Uncharacterized protein</fullName>
    </submittedName>
</protein>
<dbReference type="EMBL" id="CAKOGP040000313">
    <property type="protein sequence ID" value="CAJ1933898.1"/>
    <property type="molecule type" value="Genomic_DNA"/>
</dbReference>
<proteinExistence type="predicted"/>
<accession>A0AAD2CJK1</accession>
<feature type="compositionally biased region" description="Polar residues" evidence="1">
    <location>
        <begin position="151"/>
        <end position="179"/>
    </location>
</feature>
<evidence type="ECO:0000313" key="2">
    <source>
        <dbReference type="EMBL" id="CAJ1933898.1"/>
    </source>
</evidence>
<feature type="compositionally biased region" description="Basic and acidic residues" evidence="1">
    <location>
        <begin position="372"/>
        <end position="397"/>
    </location>
</feature>
<reference evidence="2" key="1">
    <citation type="submission" date="2023-08" db="EMBL/GenBank/DDBJ databases">
        <authorList>
            <person name="Audoor S."/>
            <person name="Bilcke G."/>
        </authorList>
    </citation>
    <scope>NUCLEOTIDE SEQUENCE</scope>
</reference>
<keyword evidence="3" id="KW-1185">Reference proteome</keyword>